<dbReference type="Proteomes" id="UP001075354">
    <property type="component" value="Chromosome 2"/>
</dbReference>
<evidence type="ECO:0000313" key="2">
    <source>
        <dbReference type="EMBL" id="KAJ1530152.1"/>
    </source>
</evidence>
<dbReference type="Gene3D" id="3.30.40.10">
    <property type="entry name" value="Zinc/RING finger domain, C3HC4 (zinc finger)"/>
    <property type="match status" value="1"/>
</dbReference>
<organism evidence="2 3">
    <name type="scientific">Megalurothrips usitatus</name>
    <name type="common">bean blossom thrips</name>
    <dbReference type="NCBI Taxonomy" id="439358"/>
    <lineage>
        <taxon>Eukaryota</taxon>
        <taxon>Metazoa</taxon>
        <taxon>Ecdysozoa</taxon>
        <taxon>Arthropoda</taxon>
        <taxon>Hexapoda</taxon>
        <taxon>Insecta</taxon>
        <taxon>Pterygota</taxon>
        <taxon>Neoptera</taxon>
        <taxon>Paraneoptera</taxon>
        <taxon>Thysanoptera</taxon>
        <taxon>Terebrantia</taxon>
        <taxon>Thripoidea</taxon>
        <taxon>Thripidae</taxon>
        <taxon>Megalurothrips</taxon>
    </lineage>
</organism>
<feature type="region of interest" description="Disordered" evidence="1">
    <location>
        <begin position="426"/>
        <end position="450"/>
    </location>
</feature>
<protein>
    <recommendedName>
        <fullName evidence="4">SWIM-type domain-containing protein</fullName>
    </recommendedName>
</protein>
<evidence type="ECO:0000313" key="3">
    <source>
        <dbReference type="Proteomes" id="UP001075354"/>
    </source>
</evidence>
<dbReference type="SUPFAM" id="SSF54001">
    <property type="entry name" value="Cysteine proteinases"/>
    <property type="match status" value="1"/>
</dbReference>
<dbReference type="Gene3D" id="3.40.395.10">
    <property type="entry name" value="Adenoviral Proteinase, Chain A"/>
    <property type="match status" value="1"/>
</dbReference>
<reference evidence="2" key="1">
    <citation type="submission" date="2022-12" db="EMBL/GenBank/DDBJ databases">
        <title>Chromosome-level genome assembly of the bean flower thrips Megalurothrips usitatus.</title>
        <authorList>
            <person name="Ma L."/>
            <person name="Liu Q."/>
            <person name="Li H."/>
            <person name="Cai W."/>
        </authorList>
    </citation>
    <scope>NUCLEOTIDE SEQUENCE</scope>
    <source>
        <strain evidence="2">Cailab_2022a</strain>
    </source>
</reference>
<dbReference type="CDD" id="cd15517">
    <property type="entry name" value="PHD_TCF19_like"/>
    <property type="match status" value="1"/>
</dbReference>
<comment type="caution">
    <text evidence="2">The sequence shown here is derived from an EMBL/GenBank/DDBJ whole genome shotgun (WGS) entry which is preliminary data.</text>
</comment>
<evidence type="ECO:0008006" key="4">
    <source>
        <dbReference type="Google" id="ProtNLM"/>
    </source>
</evidence>
<name>A0AAV7XY79_9NEOP</name>
<dbReference type="InterPro" id="IPR011011">
    <property type="entry name" value="Znf_FYVE_PHD"/>
</dbReference>
<accession>A0AAV7XY79</accession>
<dbReference type="InterPro" id="IPR038765">
    <property type="entry name" value="Papain-like_cys_pep_sf"/>
</dbReference>
<dbReference type="EMBL" id="JAPTSV010000002">
    <property type="protein sequence ID" value="KAJ1530152.1"/>
    <property type="molecule type" value="Genomic_DNA"/>
</dbReference>
<dbReference type="PANTHER" id="PTHR33977:SF1">
    <property type="entry name" value="ZINC ION BINDING PROTEIN"/>
    <property type="match status" value="1"/>
</dbReference>
<dbReference type="InterPro" id="IPR013083">
    <property type="entry name" value="Znf_RING/FYVE/PHD"/>
</dbReference>
<evidence type="ECO:0000256" key="1">
    <source>
        <dbReference type="SAM" id="MobiDB-lite"/>
    </source>
</evidence>
<keyword evidence="3" id="KW-1185">Reference proteome</keyword>
<gene>
    <name evidence="2" type="ORF">ONE63_005083</name>
</gene>
<proteinExistence type="predicted"/>
<dbReference type="AlphaFoldDB" id="A0AAV7XY79"/>
<dbReference type="PANTHER" id="PTHR33977">
    <property type="entry name" value="ZINC ION BINDING PROTEIN"/>
    <property type="match status" value="1"/>
</dbReference>
<sequence>MIIDDNRRGWPVAHLITSKSDAETLQYFFKALKANVPAGVELDINCVISDDDAALINAMDLGICGSLGKLRHILCKWHLLRALKKNLKSHVPLNMGEDMMTELRVMVNEKDEEVFKKMQSGFIAKYENSSQTKTYIEYYRKNYEVRMQKWAMCFRKFPHANINTTGHIESFHHRLKKVYLKRKVNRRLDDLVNILLDIEWDDHVARVREATVGTASQPQDILQRHKRAMSLKDEDLKQVDENTWDIKASSGKDIYFIVRYHEKCPSDHCFSKCIQLACSSLCAHMYSCSCKDNHPLCKHVHELHSFLTRDLVKQVRDNVMCDIDDLPLPEEDIVIVPQMSNDSERRRPLAKSTKELEQNLSRLADFISSNDSNSIAKSNAVAHAAHVTGELVLQLQYMCSEDSEDVDVTPMEPVMKFNANEKLKTQASQVSSFKRPTARRRGKAQGMSPTKRQAVVKNLLSVLQTSSSVKNFTPPLSFVPDLTDIVLKCRNEKISLLNLKSLEYDLPSDEKMKYLTPTQLWCYDPLQGKLSNAMEVLLFQLCEDLKLSFPKSNWDTVVYVEAAKQTDNFNCGAHICAFAQQMARKSHPYTVCSNINAFRKEIYHTIVGECLSRETFDTEKCLVCCRDFLEDAETDSNTWISCAKCDQWFHVSCVGEIHGSELVSTFNESFFVMSCFNIFIARSFAQIMLYSV</sequence>
<dbReference type="SUPFAM" id="SSF57903">
    <property type="entry name" value="FYVE/PHD zinc finger"/>
    <property type="match status" value="1"/>
</dbReference>